<dbReference type="PANTHER" id="PTHR13056">
    <property type="entry name" value="VACUOLAR FUSION PROTEIN CCZ1 HOMOLOG-RELATED"/>
    <property type="match status" value="1"/>
</dbReference>
<comment type="similarity">
    <text evidence="1">Belongs to the CCZ1 family.</text>
</comment>
<proteinExistence type="inferred from homology"/>
<dbReference type="VEuPathDB" id="PiroplasmaDB:BmR1_04g06026"/>
<dbReference type="AlphaFoldDB" id="A0A1N6LXM4"/>
<dbReference type="GO" id="GO:0035658">
    <property type="term" value="C:Mon1-Ccz1 complex"/>
    <property type="evidence" value="ECO:0007669"/>
    <property type="project" value="InterPro"/>
</dbReference>
<protein>
    <recommendedName>
        <fullName evidence="2">CCZ1/INTU/HSP4 first Longin domain-containing protein</fullName>
    </recommendedName>
</protein>
<evidence type="ECO:0000313" key="3">
    <source>
        <dbReference type="EMBL" id="SIO73613.1"/>
    </source>
</evidence>
<keyword evidence="4" id="KW-1185">Reference proteome</keyword>
<dbReference type="Pfam" id="PF19031">
    <property type="entry name" value="Intu_longin_1"/>
    <property type="match status" value="1"/>
</dbReference>
<organism evidence="3 4">
    <name type="scientific">Babesia microti (strain RI)</name>
    <dbReference type="NCBI Taxonomy" id="1133968"/>
    <lineage>
        <taxon>Eukaryota</taxon>
        <taxon>Sar</taxon>
        <taxon>Alveolata</taxon>
        <taxon>Apicomplexa</taxon>
        <taxon>Aconoidasida</taxon>
        <taxon>Piroplasmida</taxon>
        <taxon>Babesiidae</taxon>
        <taxon>Babesia</taxon>
    </lineage>
</organism>
<reference evidence="3 4" key="3">
    <citation type="journal article" date="2016" name="Sci. Rep.">
        <title>Genome-wide diversity and gene expression profiling of Babesia microti isolates identify polymorphic genes that mediate host-pathogen interactions.</title>
        <authorList>
            <person name="Silva J.C."/>
            <person name="Cornillot E."/>
            <person name="McCracken C."/>
            <person name="Usmani-Brown S."/>
            <person name="Dwivedi A."/>
            <person name="Ifeonu O.O."/>
            <person name="Crabtree J."/>
            <person name="Gotia H.T."/>
            <person name="Virji A.Z."/>
            <person name="Reynes C."/>
            <person name="Colinge J."/>
            <person name="Kumar V."/>
            <person name="Lawres L."/>
            <person name="Pazzi J.E."/>
            <person name="Pablo J.V."/>
            <person name="Hung C."/>
            <person name="Brancato J."/>
            <person name="Kumari P."/>
            <person name="Orvis J."/>
            <person name="Tretina K."/>
            <person name="Chibucos M."/>
            <person name="Ott S."/>
            <person name="Sadzewicz L."/>
            <person name="Sengamalay N."/>
            <person name="Shetty A.C."/>
            <person name="Su Q."/>
            <person name="Tallon L."/>
            <person name="Fraser C.M."/>
            <person name="Frutos R."/>
            <person name="Molina D.M."/>
            <person name="Krause P.J."/>
            <person name="Ben Mamoun C."/>
        </authorList>
    </citation>
    <scope>NUCLEOTIDE SEQUENCE [LARGE SCALE GENOMIC DNA]</scope>
    <source>
        <strain evidence="3 4">RI</strain>
    </source>
</reference>
<reference evidence="3 4" key="1">
    <citation type="journal article" date="2012" name="Nucleic Acids Res.">
        <title>Sequencing of the smallest Apicomplexan genome from the human pathogen Babesia microti.</title>
        <authorList>
            <person name="Cornillot E."/>
            <person name="Hadj-Kaddour K."/>
            <person name="Dassouli A."/>
            <person name="Noel B."/>
            <person name="Ranwez V."/>
            <person name="Vacherie B."/>
            <person name="Augagneur Y."/>
            <person name="Bres V."/>
            <person name="Duclos A."/>
            <person name="Randazzo S."/>
            <person name="Carcy B."/>
            <person name="Debierre-Grockiego F."/>
            <person name="Delbecq S."/>
            <person name="Moubri-Menage K."/>
            <person name="Shams-Eldin H."/>
            <person name="Usmani-Brown S."/>
            <person name="Bringaud F."/>
            <person name="Wincker P."/>
            <person name="Vivares C.P."/>
            <person name="Schwarz R.T."/>
            <person name="Schetters T.P."/>
            <person name="Krause P.J."/>
            <person name="Gorenflot A."/>
            <person name="Berry V."/>
            <person name="Barbe V."/>
            <person name="Ben Mamoun C."/>
        </authorList>
    </citation>
    <scope>NUCLEOTIDE SEQUENCE [LARGE SCALE GENOMIC DNA]</scope>
    <source>
        <strain evidence="3 4">RI</strain>
    </source>
</reference>
<dbReference type="OrthoDB" id="240546at2759"/>
<name>A0A1N6LXM4_BABMR</name>
<evidence type="ECO:0000313" key="4">
    <source>
        <dbReference type="Proteomes" id="UP000002899"/>
    </source>
</evidence>
<dbReference type="EMBL" id="LN871599">
    <property type="protein sequence ID" value="SIO73613.1"/>
    <property type="molecule type" value="Genomic_DNA"/>
</dbReference>
<evidence type="ECO:0000259" key="2">
    <source>
        <dbReference type="Pfam" id="PF19031"/>
    </source>
</evidence>
<dbReference type="InterPro" id="IPR013176">
    <property type="entry name" value="Ccz1"/>
</dbReference>
<dbReference type="GeneID" id="24425851"/>
<dbReference type="Proteomes" id="UP000002899">
    <property type="component" value="Chromosome IV"/>
</dbReference>
<dbReference type="RefSeq" id="XP_021337697.1">
    <property type="nucleotide sequence ID" value="XM_021482464.1"/>
</dbReference>
<dbReference type="InterPro" id="IPR043987">
    <property type="entry name" value="CCZ1/INTU/HSP4_longin_1"/>
</dbReference>
<evidence type="ECO:0000256" key="1">
    <source>
        <dbReference type="ARBA" id="ARBA00005352"/>
    </source>
</evidence>
<feature type="domain" description="CCZ1/INTU/HSP4 first Longin" evidence="2">
    <location>
        <begin position="18"/>
        <end position="135"/>
    </location>
</feature>
<dbReference type="PANTHER" id="PTHR13056:SF0">
    <property type="entry name" value="VACUOLAR FUSION PROTEIN CCZ1 HOMOLOG-RELATED"/>
    <property type="match status" value="1"/>
</dbReference>
<reference evidence="3 4" key="2">
    <citation type="journal article" date="2013" name="PLoS ONE">
        <title>Whole genome mapping and re-organization of the nuclear and mitochondrial genomes of Babesia microti isolates.</title>
        <authorList>
            <person name="Cornillot E."/>
            <person name="Dassouli A."/>
            <person name="Garg A."/>
            <person name="Pachikara N."/>
            <person name="Randazzo S."/>
            <person name="Depoix D."/>
            <person name="Carcy B."/>
            <person name="Delbecq S."/>
            <person name="Frutos R."/>
            <person name="Silva J.C."/>
            <person name="Sutton R."/>
            <person name="Krause P.J."/>
            <person name="Mamoun C.B."/>
        </authorList>
    </citation>
    <scope>NUCLEOTIDE SEQUENCE [LARGE SCALE GENOMIC DNA]</scope>
    <source>
        <strain evidence="3 4">RI</strain>
    </source>
</reference>
<sequence>MKSENYIGLSSTIVFDISIVHPDKHATDDQLQEYKLLFWHPHSNFKELCLHSGLIEGLIRLGRSFGSVKPVEIIKTKFFTIALHEWEKDLFVAMDFKNDSKNLDINDQLRNGTALDFKLKNIITTFASTFKLLHGSPRDINRQTLQTLLNSFLPAYLSANHPLIDLSKDLDFIYTVILNPKICLDIELFSTHLLDKFSEIKQLSLVHSGQLVHQGMALEDFRSIYNWLCLQVTSSSLPNNGERKLTPFKCLYEVKDCDYLIGLNGKNLFLPIISVSGNRRYHLSVLKYESLLLIMLLDDSLKYDINTKTLLNSIRESAKIDLGGMKGLYESIGSKFPATTELTMNYVTSESQGSLGPNGNNIMALSLYNLLRNLNNIQGTTDEINGTDNSEAVPICVHNASLKAGNITITSKMDVSNRLHIRM</sequence>
<accession>A0A1N6LXM4</accession>
<dbReference type="KEGG" id="bmic:BmR1_04g06026"/>
<dbReference type="GO" id="GO:0016192">
    <property type="term" value="P:vesicle-mediated transport"/>
    <property type="evidence" value="ECO:0007669"/>
    <property type="project" value="InterPro"/>
</dbReference>